<protein>
    <submittedName>
        <fullName evidence="1">Uncharacterized protein</fullName>
    </submittedName>
</protein>
<gene>
    <name evidence="1" type="ORF">AOZ06_42960</name>
</gene>
<proteinExistence type="predicted"/>
<sequence length="339" mass="37113">MEGIRAASQRLIELDGRLGAGTVADHAIRAFHQARRDRGTSRDWYAAMAELAEVTGWIAFDAGRQRLATRVNREALQFAAQAGDRGIERLILLNMSLQAGYLHRHSESVAIAQSVIDTGRTSPRVHAIALLRQARAYSRSGNRRPALRAFDHARSLFHDGVSDRDPTWAWWLDEQEIDGQHGAAYLELRDRRPGIDLLYTAVNAETPGAPNYRTIFAARLLGELTAASAWDEARAVANDLATGTTAIGSARARILLRRAVRSVRGHAVGGDPAFDGVLDQGDQGLLGRLAVPRVTPDDRHARVDRHGFAHVVDPVVQFAVEAVQPDDVRQAALLEEVDG</sequence>
<dbReference type="AlphaFoldDB" id="A0A0N9I8T2"/>
<dbReference type="Proteomes" id="UP000063699">
    <property type="component" value="Chromosome"/>
</dbReference>
<dbReference type="STRING" id="860235.AOZ06_42960"/>
<organism evidence="1 2">
    <name type="scientific">Kibdelosporangium phytohabitans</name>
    <dbReference type="NCBI Taxonomy" id="860235"/>
    <lineage>
        <taxon>Bacteria</taxon>
        <taxon>Bacillati</taxon>
        <taxon>Actinomycetota</taxon>
        <taxon>Actinomycetes</taxon>
        <taxon>Pseudonocardiales</taxon>
        <taxon>Pseudonocardiaceae</taxon>
        <taxon>Kibdelosporangium</taxon>
    </lineage>
</organism>
<dbReference type="KEGG" id="kphy:AOZ06_42960"/>
<reference evidence="1 2" key="1">
    <citation type="submission" date="2015-07" db="EMBL/GenBank/DDBJ databases">
        <title>Genome sequencing of Kibdelosporangium phytohabitans.</title>
        <authorList>
            <person name="Qin S."/>
            <person name="Xing K."/>
        </authorList>
    </citation>
    <scope>NUCLEOTIDE SEQUENCE [LARGE SCALE GENOMIC DNA]</scope>
    <source>
        <strain evidence="1 2">KLBMP1111</strain>
    </source>
</reference>
<accession>A0A0N9I8T2</accession>
<dbReference type="EMBL" id="CP012752">
    <property type="protein sequence ID" value="ALG12723.1"/>
    <property type="molecule type" value="Genomic_DNA"/>
</dbReference>
<keyword evidence="2" id="KW-1185">Reference proteome</keyword>
<dbReference type="SUPFAM" id="SSF48452">
    <property type="entry name" value="TPR-like"/>
    <property type="match status" value="1"/>
</dbReference>
<dbReference type="InterPro" id="IPR011990">
    <property type="entry name" value="TPR-like_helical_dom_sf"/>
</dbReference>
<name>A0A0N9I8T2_9PSEU</name>
<evidence type="ECO:0000313" key="2">
    <source>
        <dbReference type="Proteomes" id="UP000063699"/>
    </source>
</evidence>
<dbReference type="Gene3D" id="1.25.40.10">
    <property type="entry name" value="Tetratricopeptide repeat domain"/>
    <property type="match status" value="1"/>
</dbReference>
<evidence type="ECO:0000313" key="1">
    <source>
        <dbReference type="EMBL" id="ALG12723.1"/>
    </source>
</evidence>